<evidence type="ECO:0000313" key="1">
    <source>
        <dbReference type="EMBL" id="MBP3954154.1"/>
    </source>
</evidence>
<organism evidence="1 2">
    <name type="scientific">Gemmata palustris</name>
    <dbReference type="NCBI Taxonomy" id="2822762"/>
    <lineage>
        <taxon>Bacteria</taxon>
        <taxon>Pseudomonadati</taxon>
        <taxon>Planctomycetota</taxon>
        <taxon>Planctomycetia</taxon>
        <taxon>Gemmatales</taxon>
        <taxon>Gemmataceae</taxon>
        <taxon>Gemmata</taxon>
    </lineage>
</organism>
<reference evidence="1 2" key="1">
    <citation type="submission" date="2021-04" db="EMBL/GenBank/DDBJ databases">
        <authorList>
            <person name="Ivanova A."/>
        </authorList>
    </citation>
    <scope>NUCLEOTIDE SEQUENCE [LARGE SCALE GENOMIC DNA]</scope>
    <source>
        <strain evidence="1 2">G18</strain>
    </source>
</reference>
<dbReference type="EMBL" id="JAGKQQ010000001">
    <property type="protein sequence ID" value="MBP3954154.1"/>
    <property type="molecule type" value="Genomic_DNA"/>
</dbReference>
<proteinExistence type="predicted"/>
<gene>
    <name evidence="1" type="ORF">J8F10_02430</name>
</gene>
<dbReference type="Proteomes" id="UP000676565">
    <property type="component" value="Unassembled WGS sequence"/>
</dbReference>
<keyword evidence="2" id="KW-1185">Reference proteome</keyword>
<sequence>MLSSLLLPILRARFAGRGLVESASPDPCAFFPGTHPGIRGLSVYDDEHELTVCVDDLTHGHLAEYDDAVPEAERDRRVVERVVDFLDDVFADRVIVWGQYNIGGGWYRIDSGGSREHSGIPEFVWSGPWVQMSPDPGDPPNRPT</sequence>
<protein>
    <submittedName>
        <fullName evidence="1">Uncharacterized protein</fullName>
    </submittedName>
</protein>
<accession>A0ABS5BKC3</accession>
<name>A0ABS5BKC3_9BACT</name>
<dbReference type="RefSeq" id="WP_210652298.1">
    <property type="nucleotide sequence ID" value="NZ_JAGKQQ010000001.1"/>
</dbReference>
<comment type="caution">
    <text evidence="1">The sequence shown here is derived from an EMBL/GenBank/DDBJ whole genome shotgun (WGS) entry which is preliminary data.</text>
</comment>
<evidence type="ECO:0000313" key="2">
    <source>
        <dbReference type="Proteomes" id="UP000676565"/>
    </source>
</evidence>